<protein>
    <submittedName>
        <fullName evidence="2">Uncharacterized protein</fullName>
    </submittedName>
</protein>
<dbReference type="AlphaFoldDB" id="A0A229SKS5"/>
<evidence type="ECO:0000313" key="2">
    <source>
        <dbReference type="EMBL" id="OXM59334.1"/>
    </source>
</evidence>
<sequence length="69" mass="7434">MSFEDVEEQDERGDGSDEGEPGDRSIAATVSGSAKPPETAVKGMMLTVAASIWMNIPVRRSMSSPKRFC</sequence>
<organism evidence="2 3">
    <name type="scientific">Amycolatopsis vastitatis</name>
    <dbReference type="NCBI Taxonomy" id="1905142"/>
    <lineage>
        <taxon>Bacteria</taxon>
        <taxon>Bacillati</taxon>
        <taxon>Actinomycetota</taxon>
        <taxon>Actinomycetes</taxon>
        <taxon>Pseudonocardiales</taxon>
        <taxon>Pseudonocardiaceae</taxon>
        <taxon>Amycolatopsis</taxon>
    </lineage>
</organism>
<dbReference type="Proteomes" id="UP000215199">
    <property type="component" value="Unassembled WGS sequence"/>
</dbReference>
<accession>A0A229SKS5</accession>
<evidence type="ECO:0000313" key="3">
    <source>
        <dbReference type="Proteomes" id="UP000215199"/>
    </source>
</evidence>
<gene>
    <name evidence="2" type="ORF">CF165_48250</name>
</gene>
<proteinExistence type="predicted"/>
<feature type="region of interest" description="Disordered" evidence="1">
    <location>
        <begin position="1"/>
        <end position="38"/>
    </location>
</feature>
<evidence type="ECO:0000256" key="1">
    <source>
        <dbReference type="SAM" id="MobiDB-lite"/>
    </source>
</evidence>
<keyword evidence="3" id="KW-1185">Reference proteome</keyword>
<reference evidence="3" key="1">
    <citation type="submission" date="2017-07" db="EMBL/GenBank/DDBJ databases">
        <title>Comparative genome mining reveals phylogenetic distribution patterns of secondary metabolites in Amycolatopsis.</title>
        <authorList>
            <person name="Adamek M."/>
            <person name="Alanjary M."/>
            <person name="Sales-Ortells H."/>
            <person name="Goodfellow M."/>
            <person name="Bull A.T."/>
            <person name="Kalinowski J."/>
            <person name="Ziemert N."/>
        </authorList>
    </citation>
    <scope>NUCLEOTIDE SEQUENCE [LARGE SCALE GENOMIC DNA]</scope>
    <source>
        <strain evidence="3">H5</strain>
    </source>
</reference>
<dbReference type="EMBL" id="NMUL01000086">
    <property type="protein sequence ID" value="OXM59334.1"/>
    <property type="molecule type" value="Genomic_DNA"/>
</dbReference>
<comment type="caution">
    <text evidence="2">The sequence shown here is derived from an EMBL/GenBank/DDBJ whole genome shotgun (WGS) entry which is preliminary data.</text>
</comment>
<feature type="compositionally biased region" description="Acidic residues" evidence="1">
    <location>
        <begin position="1"/>
        <end position="20"/>
    </location>
</feature>
<name>A0A229SKS5_9PSEU</name>